<reference evidence="2 3" key="1">
    <citation type="submission" date="2012-02" db="EMBL/GenBank/DDBJ databases">
        <title>Complete genome sequence of Phycisphaera mikurensis NBRC 102666.</title>
        <authorList>
            <person name="Ankai A."/>
            <person name="Hosoyama A."/>
            <person name="Terui Y."/>
            <person name="Sekine M."/>
            <person name="Fukai R."/>
            <person name="Kato Y."/>
            <person name="Nakamura S."/>
            <person name="Yamada-Narita S."/>
            <person name="Kawakoshi A."/>
            <person name="Fukunaga Y."/>
            <person name="Yamazaki S."/>
            <person name="Fujita N."/>
        </authorList>
    </citation>
    <scope>NUCLEOTIDE SEQUENCE [LARGE SCALE GENOMIC DNA]</scope>
    <source>
        <strain evidence="3">NBRC 102666 / KCTC 22515 / FYK2301M01</strain>
    </source>
</reference>
<dbReference type="EMBL" id="AP012338">
    <property type="protein sequence ID" value="BAM02506.1"/>
    <property type="molecule type" value="Genomic_DNA"/>
</dbReference>
<feature type="region of interest" description="Disordered" evidence="1">
    <location>
        <begin position="66"/>
        <end position="117"/>
    </location>
</feature>
<gene>
    <name evidence="2" type="ordered locus">PSMK_03470</name>
</gene>
<organism evidence="2 3">
    <name type="scientific">Phycisphaera mikurensis (strain NBRC 102666 / KCTC 22515 / FYK2301M01)</name>
    <dbReference type="NCBI Taxonomy" id="1142394"/>
    <lineage>
        <taxon>Bacteria</taxon>
        <taxon>Pseudomonadati</taxon>
        <taxon>Planctomycetota</taxon>
        <taxon>Phycisphaerae</taxon>
        <taxon>Phycisphaerales</taxon>
        <taxon>Phycisphaeraceae</taxon>
        <taxon>Phycisphaera</taxon>
    </lineage>
</organism>
<dbReference type="AlphaFoldDB" id="I0IB68"/>
<accession>I0IB68</accession>
<dbReference type="HOGENOM" id="CLU_1804400_0_0_0"/>
<keyword evidence="3" id="KW-1185">Reference proteome</keyword>
<sequence>MAPQPAEAGRVALDASTRSSHRDAGKALRFRTASPFFARPLQTWPLRNAGRSTRDGYRWWIAQERKAARPKKKRCDPVMGDIGGDIGGGSGSGTGTGGSGGGAGNPGAGGAGGGGAVAVPTPSAAFAGVLGLGALAARRRTRA</sequence>
<feature type="compositionally biased region" description="Gly residues" evidence="1">
    <location>
        <begin position="81"/>
        <end position="116"/>
    </location>
</feature>
<proteinExistence type="predicted"/>
<dbReference type="Proteomes" id="UP000007881">
    <property type="component" value="Chromosome"/>
</dbReference>
<dbReference type="KEGG" id="phm:PSMK_03470"/>
<evidence type="ECO:0000256" key="1">
    <source>
        <dbReference type="SAM" id="MobiDB-lite"/>
    </source>
</evidence>
<name>I0IB68_PHYMF</name>
<evidence type="ECO:0000313" key="2">
    <source>
        <dbReference type="EMBL" id="BAM02506.1"/>
    </source>
</evidence>
<feature type="region of interest" description="Disordered" evidence="1">
    <location>
        <begin position="1"/>
        <end position="26"/>
    </location>
</feature>
<protein>
    <submittedName>
        <fullName evidence="2">Uncharacterized protein</fullName>
    </submittedName>
</protein>
<evidence type="ECO:0000313" key="3">
    <source>
        <dbReference type="Proteomes" id="UP000007881"/>
    </source>
</evidence>